<evidence type="ECO:0000256" key="4">
    <source>
        <dbReference type="ARBA" id="ARBA00023274"/>
    </source>
</evidence>
<dbReference type="InterPro" id="IPR001790">
    <property type="entry name" value="Ribosomal_uL10"/>
</dbReference>
<accession>A0A6N9NIU5</accession>
<comment type="caution">
    <text evidence="7">The sequence shown here is derived from an EMBL/GenBank/DDBJ whole genome shotgun (WGS) entry which is preliminary data.</text>
</comment>
<organism evidence="7 8">
    <name type="scientific">Acidiluteibacter ferrifornacis</name>
    <dbReference type="NCBI Taxonomy" id="2692424"/>
    <lineage>
        <taxon>Bacteria</taxon>
        <taxon>Pseudomonadati</taxon>
        <taxon>Bacteroidota</taxon>
        <taxon>Flavobacteriia</taxon>
        <taxon>Flavobacteriales</taxon>
        <taxon>Cryomorphaceae</taxon>
        <taxon>Acidiluteibacter</taxon>
    </lineage>
</organism>
<dbReference type="GO" id="GO:1990904">
    <property type="term" value="C:ribonucleoprotein complex"/>
    <property type="evidence" value="ECO:0007669"/>
    <property type="project" value="UniProtKB-KW"/>
</dbReference>
<evidence type="ECO:0000256" key="1">
    <source>
        <dbReference type="ARBA" id="ARBA00002633"/>
    </source>
</evidence>
<keyword evidence="3 7" id="KW-0689">Ribosomal protein</keyword>
<gene>
    <name evidence="7" type="ORF">GQN54_10820</name>
</gene>
<dbReference type="AlphaFoldDB" id="A0A6N9NIU5"/>
<dbReference type="Pfam" id="PF00466">
    <property type="entry name" value="Ribosomal_L10"/>
    <property type="match status" value="1"/>
</dbReference>
<proteinExistence type="inferred from homology"/>
<sequence length="173" mass="18812">MTKEEKNNIVNELSDKLNQASVFYLADVAELDAISSSKLRRLCFNKQVSLQVVKNTLLRKALEQADGEYEELYAVLKGNTSIMFAETGNVPAKLIKDFRKKGTKPALKGAFIDSAIYIGDNQLDALINIKSKEEVIADVIALLQSPAKNVLSALQSGGATIAGLVKTLGDRPE</sequence>
<name>A0A6N9NIU5_9FLAO</name>
<evidence type="ECO:0000313" key="7">
    <source>
        <dbReference type="EMBL" id="NBG66606.1"/>
    </source>
</evidence>
<keyword evidence="8" id="KW-1185">Reference proteome</keyword>
<evidence type="ECO:0000256" key="5">
    <source>
        <dbReference type="ARBA" id="ARBA00035202"/>
    </source>
</evidence>
<dbReference type="PANTHER" id="PTHR11560">
    <property type="entry name" value="39S RIBOSOMAL PROTEIN L10, MITOCHONDRIAL"/>
    <property type="match status" value="1"/>
</dbReference>
<evidence type="ECO:0000256" key="2">
    <source>
        <dbReference type="ARBA" id="ARBA00008889"/>
    </source>
</evidence>
<dbReference type="EMBL" id="WWNE01000008">
    <property type="protein sequence ID" value="NBG66606.1"/>
    <property type="molecule type" value="Genomic_DNA"/>
</dbReference>
<dbReference type="SUPFAM" id="SSF160369">
    <property type="entry name" value="Ribosomal protein L10-like"/>
    <property type="match status" value="1"/>
</dbReference>
<protein>
    <recommendedName>
        <fullName evidence="5">Large ribosomal subunit protein uL10</fullName>
    </recommendedName>
    <alternativeName>
        <fullName evidence="6">50S ribosomal protein L10</fullName>
    </alternativeName>
</protein>
<dbReference type="InterPro" id="IPR047865">
    <property type="entry name" value="Ribosomal_uL10_bac_type"/>
</dbReference>
<evidence type="ECO:0000256" key="3">
    <source>
        <dbReference type="ARBA" id="ARBA00022980"/>
    </source>
</evidence>
<evidence type="ECO:0000313" key="8">
    <source>
        <dbReference type="Proteomes" id="UP000470771"/>
    </source>
</evidence>
<reference evidence="7 8" key="1">
    <citation type="submission" date="2019-12" db="EMBL/GenBank/DDBJ databases">
        <authorList>
            <person name="Zhao J."/>
        </authorList>
    </citation>
    <scope>NUCLEOTIDE SEQUENCE [LARGE SCALE GENOMIC DNA]</scope>
    <source>
        <strain evidence="7 8">S-15</strain>
    </source>
</reference>
<dbReference type="Gene3D" id="3.30.70.1730">
    <property type="match status" value="1"/>
</dbReference>
<comment type="function">
    <text evidence="1">Forms part of the ribosomal stalk, playing a central role in the interaction of the ribosome with GTP-bound translation factors.</text>
</comment>
<dbReference type="InterPro" id="IPR043141">
    <property type="entry name" value="Ribosomal_uL10-like_sf"/>
</dbReference>
<dbReference type="CDD" id="cd05797">
    <property type="entry name" value="Ribosomal_L10"/>
    <property type="match status" value="1"/>
</dbReference>
<evidence type="ECO:0000256" key="6">
    <source>
        <dbReference type="ARBA" id="ARBA00035502"/>
    </source>
</evidence>
<dbReference type="NCBIfam" id="NF000955">
    <property type="entry name" value="PRK00099.1-1"/>
    <property type="match status" value="1"/>
</dbReference>
<dbReference type="RefSeq" id="WP_160633563.1">
    <property type="nucleotide sequence ID" value="NZ_WWNE01000008.1"/>
</dbReference>
<dbReference type="Proteomes" id="UP000470771">
    <property type="component" value="Unassembled WGS sequence"/>
</dbReference>
<dbReference type="GO" id="GO:0005840">
    <property type="term" value="C:ribosome"/>
    <property type="evidence" value="ECO:0007669"/>
    <property type="project" value="UniProtKB-KW"/>
</dbReference>
<comment type="similarity">
    <text evidence="2">Belongs to the universal ribosomal protein uL10 family.</text>
</comment>
<keyword evidence="4" id="KW-0687">Ribonucleoprotein</keyword>